<keyword evidence="4" id="KW-0472">Membrane</keyword>
<evidence type="ECO:0000313" key="6">
    <source>
        <dbReference type="EMBL" id="KAB0795820.1"/>
    </source>
</evidence>
<keyword evidence="7" id="KW-1185">Reference proteome</keyword>
<evidence type="ECO:0000256" key="2">
    <source>
        <dbReference type="ARBA" id="ARBA00022771"/>
    </source>
</evidence>
<gene>
    <name evidence="6" type="ORF">PPYR_09881</name>
</gene>
<keyword evidence="4" id="KW-0812">Transmembrane</keyword>
<comment type="caution">
    <text evidence="6">The sequence shown here is derived from an EMBL/GenBank/DDBJ whole genome shotgun (WGS) entry which is preliminary data.</text>
</comment>
<evidence type="ECO:0000313" key="7">
    <source>
        <dbReference type="Proteomes" id="UP000327044"/>
    </source>
</evidence>
<evidence type="ECO:0000256" key="3">
    <source>
        <dbReference type="ARBA" id="ARBA00022833"/>
    </source>
</evidence>
<dbReference type="Pfam" id="PF04500">
    <property type="entry name" value="FLYWCH"/>
    <property type="match status" value="1"/>
</dbReference>
<evidence type="ECO:0000259" key="5">
    <source>
        <dbReference type="Pfam" id="PF04500"/>
    </source>
</evidence>
<dbReference type="Gene3D" id="2.20.25.240">
    <property type="match status" value="1"/>
</dbReference>
<dbReference type="InterPro" id="IPR007588">
    <property type="entry name" value="Znf_FLYWCH"/>
</dbReference>
<keyword evidence="2" id="KW-0863">Zinc-finger</keyword>
<proteinExistence type="predicted"/>
<keyword evidence="4" id="KW-1133">Transmembrane helix</keyword>
<dbReference type="GO" id="GO:0008270">
    <property type="term" value="F:zinc ion binding"/>
    <property type="evidence" value="ECO:0007669"/>
    <property type="project" value="UniProtKB-KW"/>
</dbReference>
<organism evidence="6 7">
    <name type="scientific">Photinus pyralis</name>
    <name type="common">Common eastern firefly</name>
    <name type="synonym">Lampyris pyralis</name>
    <dbReference type="NCBI Taxonomy" id="7054"/>
    <lineage>
        <taxon>Eukaryota</taxon>
        <taxon>Metazoa</taxon>
        <taxon>Ecdysozoa</taxon>
        <taxon>Arthropoda</taxon>
        <taxon>Hexapoda</taxon>
        <taxon>Insecta</taxon>
        <taxon>Pterygota</taxon>
        <taxon>Neoptera</taxon>
        <taxon>Endopterygota</taxon>
        <taxon>Coleoptera</taxon>
        <taxon>Polyphaga</taxon>
        <taxon>Elateriformia</taxon>
        <taxon>Elateroidea</taxon>
        <taxon>Lampyridae</taxon>
        <taxon>Lampyrinae</taxon>
        <taxon>Photinus</taxon>
    </lineage>
</organism>
<dbReference type="AlphaFoldDB" id="A0A5N4AER2"/>
<dbReference type="EMBL" id="VVIM01000007">
    <property type="protein sequence ID" value="KAB0795820.1"/>
    <property type="molecule type" value="Genomic_DNA"/>
</dbReference>
<dbReference type="InParanoid" id="A0A5N4AER2"/>
<dbReference type="Proteomes" id="UP000327044">
    <property type="component" value="Unassembled WGS sequence"/>
</dbReference>
<protein>
    <recommendedName>
        <fullName evidence="5">FLYWCH-type domain-containing protein</fullName>
    </recommendedName>
</protein>
<accession>A0A5N4AER2</accession>
<keyword evidence="1" id="KW-0479">Metal-binding</keyword>
<feature type="domain" description="FLYWCH-type" evidence="5">
    <location>
        <begin position="4"/>
        <end position="63"/>
    </location>
</feature>
<name>A0A5N4AER2_PHOPY</name>
<evidence type="ECO:0000256" key="4">
    <source>
        <dbReference type="SAM" id="Phobius"/>
    </source>
</evidence>
<evidence type="ECO:0000256" key="1">
    <source>
        <dbReference type="ARBA" id="ARBA00022723"/>
    </source>
</evidence>
<keyword evidence="3" id="KW-0862">Zinc</keyword>
<reference evidence="6 7" key="1">
    <citation type="journal article" date="2018" name="Elife">
        <title>Firefly genomes illuminate parallel origins of bioluminescence in beetles.</title>
        <authorList>
            <person name="Fallon T.R."/>
            <person name="Lower S.E."/>
            <person name="Chang C.H."/>
            <person name="Bessho-Uehara M."/>
            <person name="Martin G.J."/>
            <person name="Bewick A.J."/>
            <person name="Behringer M."/>
            <person name="Debat H.J."/>
            <person name="Wong I."/>
            <person name="Day J.C."/>
            <person name="Suvorov A."/>
            <person name="Silva C.J."/>
            <person name="Stanger-Hall K.F."/>
            <person name="Hall D.W."/>
            <person name="Schmitz R.J."/>
            <person name="Nelson D.R."/>
            <person name="Lewis S.M."/>
            <person name="Shigenobu S."/>
            <person name="Bybee S.M."/>
            <person name="Larracuente A.M."/>
            <person name="Oba Y."/>
            <person name="Weng J.K."/>
        </authorList>
    </citation>
    <scope>NUCLEOTIDE SEQUENCE [LARGE SCALE GENOMIC DNA]</scope>
    <source>
        <strain evidence="6">1611_PpyrPB1</strain>
        <tissue evidence="6">Whole body</tissue>
    </source>
</reference>
<feature type="transmembrane region" description="Helical" evidence="4">
    <location>
        <begin position="281"/>
        <end position="303"/>
    </location>
</feature>
<sequence>MATFFTSERKKQKMVWEGFVYNLNKDPGKGRRYWICEEYFTSVKCVGRAITDGDNVVTVTKTHYGHAPSAVAVQAKQVRSKIQEVAGDPGNRNAPRTVVNECLAGTSDAAIAIHPKLTSLEQAVRRKRKFGGANEDIPNSLADVYFPDELRHTKTELEEDIVFADTGANDPQRIIILGSPTNLRRLLRCTTWLCDGTFHTSPNAFYQIDSVHGLYQRRVIPFLTCLLPNKTRATHEKLIQLILDRIDRIIEVDNIQYRPQTIIIDRLSRRVSNKLFAPRSLWLIFMVAGSIFVKLIGELFSAATCKQGMHRT</sequence>